<keyword evidence="1" id="KW-1133">Transmembrane helix</keyword>
<dbReference type="Proteomes" id="UP001201812">
    <property type="component" value="Unassembled WGS sequence"/>
</dbReference>
<organism evidence="2 3">
    <name type="scientific">Ditylenchus destructor</name>
    <dbReference type="NCBI Taxonomy" id="166010"/>
    <lineage>
        <taxon>Eukaryota</taxon>
        <taxon>Metazoa</taxon>
        <taxon>Ecdysozoa</taxon>
        <taxon>Nematoda</taxon>
        <taxon>Chromadorea</taxon>
        <taxon>Rhabditida</taxon>
        <taxon>Tylenchina</taxon>
        <taxon>Tylenchomorpha</taxon>
        <taxon>Sphaerularioidea</taxon>
        <taxon>Anguinidae</taxon>
        <taxon>Anguininae</taxon>
        <taxon>Ditylenchus</taxon>
    </lineage>
</organism>
<feature type="transmembrane region" description="Helical" evidence="1">
    <location>
        <begin position="259"/>
        <end position="283"/>
    </location>
</feature>
<evidence type="ECO:0000313" key="3">
    <source>
        <dbReference type="Proteomes" id="UP001201812"/>
    </source>
</evidence>
<keyword evidence="1" id="KW-0472">Membrane</keyword>
<name>A0AAD4R1N8_9BILA</name>
<feature type="transmembrane region" description="Helical" evidence="1">
    <location>
        <begin position="98"/>
        <end position="120"/>
    </location>
</feature>
<feature type="transmembrane region" description="Helical" evidence="1">
    <location>
        <begin position="141"/>
        <end position="161"/>
    </location>
</feature>
<proteinExistence type="predicted"/>
<feature type="transmembrane region" description="Helical" evidence="1">
    <location>
        <begin position="228"/>
        <end position="247"/>
    </location>
</feature>
<keyword evidence="3" id="KW-1185">Reference proteome</keyword>
<reference evidence="2" key="1">
    <citation type="submission" date="2022-01" db="EMBL/GenBank/DDBJ databases">
        <title>Genome Sequence Resource for Two Populations of Ditylenchus destructor, the Migratory Endoparasitic Phytonematode.</title>
        <authorList>
            <person name="Zhang H."/>
            <person name="Lin R."/>
            <person name="Xie B."/>
        </authorList>
    </citation>
    <scope>NUCLEOTIDE SEQUENCE</scope>
    <source>
        <strain evidence="2">BazhouSP</strain>
    </source>
</reference>
<gene>
    <name evidence="2" type="ORF">DdX_14755</name>
</gene>
<feature type="transmembrane region" description="Helical" evidence="1">
    <location>
        <begin position="17"/>
        <end position="35"/>
    </location>
</feature>
<protein>
    <submittedName>
        <fullName evidence="2">Uncharacterized protein</fullName>
    </submittedName>
</protein>
<dbReference type="EMBL" id="JAKKPZ010000078">
    <property type="protein sequence ID" value="KAI1703702.1"/>
    <property type="molecule type" value="Genomic_DNA"/>
</dbReference>
<feature type="transmembrane region" description="Helical" evidence="1">
    <location>
        <begin position="56"/>
        <end position="78"/>
    </location>
</feature>
<accession>A0AAD4R1N8</accession>
<evidence type="ECO:0000256" key="1">
    <source>
        <dbReference type="SAM" id="Phobius"/>
    </source>
</evidence>
<dbReference type="AlphaFoldDB" id="A0AAD4R1N8"/>
<evidence type="ECO:0000313" key="2">
    <source>
        <dbReference type="EMBL" id="KAI1703702.1"/>
    </source>
</evidence>
<feature type="transmembrane region" description="Helical" evidence="1">
    <location>
        <begin position="189"/>
        <end position="208"/>
    </location>
</feature>
<sequence length="307" mass="35328">MPQQFFYIPYLNVVEQVSNMTCMIVAIVLFSNLLLRNAFGRQNALRSISGTLTFYMTYHFICAITAFPCSFYQMIDWIRVLQSSDRQLHKEWADQLGFWFGTFASNYIFVAPVPTLFLTLDRCLVLKFKWAYTKSLRTKMLVANCFVTCSVYLAVTGMSLGELPLQLDKIMNCIANTCFALRFRTLHYYYTRLVVESINVMLSIYFFIMLRRHHQTAKTSLRTRVVKLTLVADIAFSMVPNYIQLIFNTVTGMSLGVYLGTFATTTFMFHPALCSIMYTRIFLSRSQNTKVMTISAQNAKFDTTTGG</sequence>
<comment type="caution">
    <text evidence="2">The sequence shown here is derived from an EMBL/GenBank/DDBJ whole genome shotgun (WGS) entry which is preliminary data.</text>
</comment>
<keyword evidence="1" id="KW-0812">Transmembrane</keyword>